<dbReference type="InterPro" id="IPR009010">
    <property type="entry name" value="Asp_de-COase-like_dom_sf"/>
</dbReference>
<evidence type="ECO:0000259" key="5">
    <source>
        <dbReference type="SMART" id="SM00382"/>
    </source>
</evidence>
<dbReference type="GO" id="GO:0005737">
    <property type="term" value="C:cytoplasm"/>
    <property type="evidence" value="ECO:0007669"/>
    <property type="project" value="UniProtKB-ARBA"/>
</dbReference>
<dbReference type="PANTHER" id="PTHR23077:SF171">
    <property type="entry name" value="NUCLEAR VALOSIN-CONTAINING PROTEIN-LIKE"/>
    <property type="match status" value="1"/>
</dbReference>
<dbReference type="HOGENOM" id="CLU_000688_12_2_2"/>
<dbReference type="Pfam" id="PF00004">
    <property type="entry name" value="AAA"/>
    <property type="match status" value="2"/>
</dbReference>
<dbReference type="RefSeq" id="WP_013904847.1">
    <property type="nucleotide sequence ID" value="NC_015680.1"/>
</dbReference>
<keyword evidence="8" id="KW-0131">Cell cycle</keyword>
<dbReference type="InterPro" id="IPR003959">
    <property type="entry name" value="ATPase_AAA_core"/>
</dbReference>
<dbReference type="eggNOG" id="arCOG01308">
    <property type="taxonomic scope" value="Archaea"/>
</dbReference>
<evidence type="ECO:0000256" key="2">
    <source>
        <dbReference type="ARBA" id="ARBA00022737"/>
    </source>
</evidence>
<dbReference type="Pfam" id="PF02933">
    <property type="entry name" value="CDC48_2"/>
    <property type="match status" value="1"/>
</dbReference>
<dbReference type="PANTHER" id="PTHR23077">
    <property type="entry name" value="AAA-FAMILY ATPASE"/>
    <property type="match status" value="1"/>
</dbReference>
<feature type="domain" description="AAA+ ATPase" evidence="5">
    <location>
        <begin position="215"/>
        <end position="351"/>
    </location>
</feature>
<dbReference type="STRING" id="529709.PYCH_00760"/>
<dbReference type="InterPro" id="IPR015415">
    <property type="entry name" value="Spast_Vps4_C"/>
</dbReference>
<dbReference type="SMART" id="SM00382">
    <property type="entry name" value="AAA"/>
    <property type="match status" value="2"/>
</dbReference>
<gene>
    <name evidence="8" type="ordered locus">PYCH_00760</name>
</gene>
<dbReference type="InterPro" id="IPR005938">
    <property type="entry name" value="AAA_ATPase_CDC48"/>
</dbReference>
<dbReference type="EMBL" id="CP002779">
    <property type="protein sequence ID" value="AEH23789.1"/>
    <property type="molecule type" value="Genomic_DNA"/>
</dbReference>
<accession>F8AIH2</accession>
<dbReference type="GeneID" id="10836659"/>
<dbReference type="InterPro" id="IPR027417">
    <property type="entry name" value="P-loop_NTPase"/>
</dbReference>
<dbReference type="OrthoDB" id="77269at2157"/>
<dbReference type="InterPro" id="IPR003593">
    <property type="entry name" value="AAA+_ATPase"/>
</dbReference>
<dbReference type="Gene3D" id="3.40.50.300">
    <property type="entry name" value="P-loop containing nucleotide triphosphate hydrolases"/>
    <property type="match status" value="2"/>
</dbReference>
<dbReference type="GO" id="GO:0051301">
    <property type="term" value="P:cell division"/>
    <property type="evidence" value="ECO:0007669"/>
    <property type="project" value="UniProtKB-KW"/>
</dbReference>
<evidence type="ECO:0000259" key="6">
    <source>
        <dbReference type="SMART" id="SM01072"/>
    </source>
</evidence>
<dbReference type="InterPro" id="IPR003960">
    <property type="entry name" value="ATPase_AAA_CS"/>
</dbReference>
<dbReference type="InterPro" id="IPR029067">
    <property type="entry name" value="CDC48_domain_2-like_sf"/>
</dbReference>
<keyword evidence="8" id="KW-0132">Cell division</keyword>
<dbReference type="PROSITE" id="PS00674">
    <property type="entry name" value="AAA"/>
    <property type="match status" value="2"/>
</dbReference>
<dbReference type="SMART" id="SM01073">
    <property type="entry name" value="CDC48_N"/>
    <property type="match status" value="1"/>
</dbReference>
<dbReference type="Pfam" id="PF02359">
    <property type="entry name" value="CDC48_N"/>
    <property type="match status" value="1"/>
</dbReference>
<dbReference type="AlphaFoldDB" id="F8AIH2"/>
<dbReference type="FunFam" id="1.10.8.60:FF:000178">
    <property type="entry name" value="CDC48/VCP homolog, AAA superfamily"/>
    <property type="match status" value="1"/>
</dbReference>
<dbReference type="FunFam" id="2.40.40.20:FF:000007">
    <property type="entry name" value="AAA family ATPase"/>
    <property type="match status" value="1"/>
</dbReference>
<dbReference type="InterPro" id="IPR004201">
    <property type="entry name" value="Cdc48_dom2"/>
</dbReference>
<dbReference type="GO" id="GO:0016887">
    <property type="term" value="F:ATP hydrolysis activity"/>
    <property type="evidence" value="ECO:0007669"/>
    <property type="project" value="InterPro"/>
</dbReference>
<dbReference type="SUPFAM" id="SSF54585">
    <property type="entry name" value="Cdc48 domain 2-like"/>
    <property type="match status" value="1"/>
</dbReference>
<keyword evidence="2" id="KW-0677">Repeat</keyword>
<sequence>MADKKEIKLKVASAYQRDVGRGIVRIDRKSMREIGVEPGDIVEIIGTKNTAAIVWPAYPEDEGLGIIRMDGTIRKNAGVGLGDEVTVRKAEVREAKKVVLAPTEPIRFGPDFVEWLHERLIGRPVVRGDYIKIGVLGQELTFIVTATQPSGVVQIAEYTDFSISEKPVKEVAKAMTTGVTYEDIGGLKDVIQKIREMIELPLKHPELFEKLGIEPPKGVLLYGPPGTGKTLLAKAVANEANAHFIAINGPEIMSKYYGESEERLRQVFKEAEENAPAIIFIDEIDAIAPKREETHGEVEKRVVSQLLTLMDGLKSRGKVIVIAATNRPDAIDPALRRPGRFDREIEVGVPDKQGRKEILQIHTRGMPIEPDFRKGEVFEILEELRKEEKFRGIVEKAIGKVIGARDEEEVKKVLKEVSTELYDEVKARLIDRLLDELAEVTHGFVGADLAALAREAAMAALRRLIKEGKIDFEAETIPREVLEELKVTRKDFYEALKMVEPSALREVLIEVPNVRWDDIGGLEEVKQELREAVEWPLKHSEAFRAFGITPPKGILLYGPPGTGKTLLAKAVATESQANFIAVRGPEILSKWVGESEKNIREIFRKARQAAPTVIFIDEIDAIAPRRGTDVNRVTDRIINQLLTEMDGIVENSGVVVIAATNRPDIIDPALLRPGRFDRLILVPAPDERARLEIFRVHTRNMPLAKDVNLEELAKRTEGYTGADIAAVCREAAMIAMRKALEKGIIKEGMKAEEIRKVAKVTMKDFEEALKKIGPSVSKETMEYYKRIQEQFKQARG</sequence>
<feature type="domain" description="CDC48" evidence="6">
    <location>
        <begin position="107"/>
        <end position="170"/>
    </location>
</feature>
<name>F8AIH2_PYRYC</name>
<evidence type="ECO:0000313" key="8">
    <source>
        <dbReference type="EMBL" id="AEH23789.1"/>
    </source>
</evidence>
<dbReference type="SUPFAM" id="SSF50692">
    <property type="entry name" value="ADC-like"/>
    <property type="match status" value="1"/>
</dbReference>
<dbReference type="InterPro" id="IPR003338">
    <property type="entry name" value="CDC4_N-term_subdom"/>
</dbReference>
<protein>
    <submittedName>
        <fullName evidence="8">Cell division protein CDC48</fullName>
    </submittedName>
</protein>
<dbReference type="CDD" id="cd19511">
    <property type="entry name" value="RecA-like_CDC48_r2-like"/>
    <property type="match status" value="1"/>
</dbReference>
<feature type="domain" description="AAA+ ATPase" evidence="5">
    <location>
        <begin position="550"/>
        <end position="686"/>
    </location>
</feature>
<dbReference type="SMART" id="SM01072">
    <property type="entry name" value="CDC48_2"/>
    <property type="match status" value="1"/>
</dbReference>
<organism evidence="8 9">
    <name type="scientific">Pyrococcus yayanosii (strain CH1 / JCM 16557)</name>
    <dbReference type="NCBI Taxonomy" id="529709"/>
    <lineage>
        <taxon>Archaea</taxon>
        <taxon>Methanobacteriati</taxon>
        <taxon>Methanobacteriota</taxon>
        <taxon>Thermococci</taxon>
        <taxon>Thermococcales</taxon>
        <taxon>Thermococcaceae</taxon>
        <taxon>Pyrococcus</taxon>
    </lineage>
</organism>
<keyword evidence="9" id="KW-1185">Reference proteome</keyword>
<dbReference type="SMR" id="F8AIH2"/>
<dbReference type="Pfam" id="PF17862">
    <property type="entry name" value="AAA_lid_3"/>
    <property type="match status" value="2"/>
</dbReference>
<dbReference type="Gene3D" id="1.10.8.60">
    <property type="match status" value="2"/>
</dbReference>
<keyword evidence="4" id="KW-0067">ATP-binding</keyword>
<keyword evidence="3" id="KW-0547">Nucleotide-binding</keyword>
<dbReference type="Gene3D" id="3.10.330.10">
    <property type="match status" value="1"/>
</dbReference>
<reference evidence="8 9" key="1">
    <citation type="journal article" date="2011" name="J. Bacteriol.">
        <title>Complete genome sequence of the obligate piezophilic hyperthermophilic archaeon Pyrococcus yayanosii CH1.</title>
        <authorList>
            <person name="Jun X."/>
            <person name="Lupeng L."/>
            <person name="Minjuan X."/>
            <person name="Oger P."/>
            <person name="Fengping W."/>
            <person name="Jebbar M."/>
            <person name="Xiang X."/>
        </authorList>
    </citation>
    <scope>NUCLEOTIDE SEQUENCE [LARGE SCALE GENOMIC DNA]</scope>
    <source>
        <strain evidence="9">CH1 / JCM 16557</strain>
    </source>
</reference>
<dbReference type="FunFam" id="3.40.50.300:FF:000018">
    <property type="entry name" value="Cell division control 48"/>
    <property type="match status" value="1"/>
</dbReference>
<dbReference type="GO" id="GO:0005524">
    <property type="term" value="F:ATP binding"/>
    <property type="evidence" value="ECO:0007669"/>
    <property type="project" value="UniProtKB-KW"/>
</dbReference>
<evidence type="ECO:0000256" key="4">
    <source>
        <dbReference type="ARBA" id="ARBA00022840"/>
    </source>
</evidence>
<dbReference type="KEGG" id="pya:PYCH_00760"/>
<dbReference type="FunFam" id="3.40.50.300:FF:000012">
    <property type="entry name" value="Transitional endoplasmic reticulum ATPase"/>
    <property type="match status" value="1"/>
</dbReference>
<feature type="domain" description="CDC48 N-terminal subdomain" evidence="7">
    <location>
        <begin position="8"/>
        <end position="92"/>
    </location>
</feature>
<evidence type="ECO:0000313" key="9">
    <source>
        <dbReference type="Proteomes" id="UP000008386"/>
    </source>
</evidence>
<dbReference type="InterPro" id="IPR041569">
    <property type="entry name" value="AAA_lid_3"/>
</dbReference>
<evidence type="ECO:0000259" key="7">
    <source>
        <dbReference type="SMART" id="SM01073"/>
    </source>
</evidence>
<dbReference type="NCBIfam" id="TIGR01243">
    <property type="entry name" value="CDC48"/>
    <property type="match status" value="1"/>
</dbReference>
<dbReference type="Proteomes" id="UP000008386">
    <property type="component" value="Chromosome"/>
</dbReference>
<evidence type="ECO:0000256" key="3">
    <source>
        <dbReference type="ARBA" id="ARBA00022741"/>
    </source>
</evidence>
<dbReference type="InterPro" id="IPR050168">
    <property type="entry name" value="AAA_ATPase_domain"/>
</dbReference>
<dbReference type="SUPFAM" id="SSF52540">
    <property type="entry name" value="P-loop containing nucleoside triphosphate hydrolases"/>
    <property type="match status" value="2"/>
</dbReference>
<dbReference type="Pfam" id="PF09336">
    <property type="entry name" value="Vps4_C"/>
    <property type="match status" value="1"/>
</dbReference>
<comment type="similarity">
    <text evidence="1">Belongs to the AAA ATPase family. CDC48 subfamily.</text>
</comment>
<dbReference type="Gene3D" id="2.40.40.20">
    <property type="match status" value="1"/>
</dbReference>
<evidence type="ECO:0000256" key="1">
    <source>
        <dbReference type="ARBA" id="ARBA00009833"/>
    </source>
</evidence>
<proteinExistence type="inferred from homology"/>
<dbReference type="FunFam" id="3.10.330.10:FF:000008">
    <property type="entry name" value="AAA family ATPase, CDC48 subfamily"/>
    <property type="match status" value="1"/>
</dbReference>